<organism evidence="2">
    <name type="scientific">Perkinsus marinus (strain ATCC 50983 / TXsc)</name>
    <dbReference type="NCBI Taxonomy" id="423536"/>
    <lineage>
        <taxon>Eukaryota</taxon>
        <taxon>Sar</taxon>
        <taxon>Alveolata</taxon>
        <taxon>Perkinsozoa</taxon>
        <taxon>Perkinsea</taxon>
        <taxon>Perkinsida</taxon>
        <taxon>Perkinsidae</taxon>
        <taxon>Perkinsus</taxon>
    </lineage>
</organism>
<dbReference type="InParanoid" id="C5LDS1"/>
<dbReference type="InterPro" id="IPR011992">
    <property type="entry name" value="EF-hand-dom_pair"/>
</dbReference>
<gene>
    <name evidence="1" type="ORF">Pmar_PMAR026519</name>
</gene>
<reference evidence="1 2" key="1">
    <citation type="submission" date="2008-07" db="EMBL/GenBank/DDBJ databases">
        <authorList>
            <person name="El-Sayed N."/>
            <person name="Caler E."/>
            <person name="Inman J."/>
            <person name="Amedeo P."/>
            <person name="Hass B."/>
            <person name="Wortman J."/>
        </authorList>
    </citation>
    <scope>NUCLEOTIDE SEQUENCE [LARGE SCALE GENOMIC DNA]</scope>
    <source>
        <strain evidence="2">ATCC 50983 / TXsc</strain>
    </source>
</reference>
<dbReference type="AlphaFoldDB" id="C5LDS1"/>
<dbReference type="GeneID" id="9050623"/>
<accession>C5LDS1</accession>
<dbReference type="RefSeq" id="XP_002773269.1">
    <property type="nucleotide sequence ID" value="XM_002773223.1"/>
</dbReference>
<protein>
    <submittedName>
        <fullName evidence="1">Uncharacterized protein</fullName>
    </submittedName>
</protein>
<dbReference type="Proteomes" id="UP000007800">
    <property type="component" value="Unassembled WGS sequence"/>
</dbReference>
<dbReference type="SUPFAM" id="SSF47473">
    <property type="entry name" value="EF-hand"/>
    <property type="match status" value="1"/>
</dbReference>
<evidence type="ECO:0000313" key="2">
    <source>
        <dbReference type="Proteomes" id="UP000007800"/>
    </source>
</evidence>
<evidence type="ECO:0000313" key="1">
    <source>
        <dbReference type="EMBL" id="EER05085.1"/>
    </source>
</evidence>
<dbReference type="Gene3D" id="1.10.238.10">
    <property type="entry name" value="EF-hand"/>
    <property type="match status" value="1"/>
</dbReference>
<dbReference type="EMBL" id="GG681070">
    <property type="protein sequence ID" value="EER05085.1"/>
    <property type="molecule type" value="Genomic_DNA"/>
</dbReference>
<keyword evidence="2" id="KW-1185">Reference proteome</keyword>
<proteinExistence type="predicted"/>
<name>C5LDS1_PERM5</name>
<sequence>MSGTQWAKMCHQAGLVDSAGATLTSVDADLVYVDVQRREFEVKGMKFPFEVFAQEAVPALAEKAGLSWNSANSDGQFRAEGEGVQCSRGRECWSGPAVLRTP</sequence>